<accession>A9KME0</accession>
<dbReference type="InterPro" id="IPR023214">
    <property type="entry name" value="HAD_sf"/>
</dbReference>
<dbReference type="OrthoDB" id="9787572at2"/>
<name>A9KME0_LACP7</name>
<gene>
    <name evidence="1" type="ordered locus">Cphy_2533</name>
</gene>
<sequence>MFQKFYPTEYVESSYEIDYEKLYKNGYRGIIFDIDNTLVEHGADASERAVALIKRLKKIGFEVCLISNNKEDRVKRFNQDIKIKYIFNAHKPSIKNYLKAMEYMNTNKSNTIFVGDQIFTDVYGANRAGITSYLVKPIGKKEEIQIVIKRLLERIVLSFYRRKQAKQKKRS</sequence>
<dbReference type="SUPFAM" id="SSF56784">
    <property type="entry name" value="HAD-like"/>
    <property type="match status" value="1"/>
</dbReference>
<protein>
    <submittedName>
        <fullName evidence="1">HAD superfamily (Subfamily IIIA) phosphatase, TIGR01668</fullName>
    </submittedName>
</protein>
<dbReference type="InterPro" id="IPR010021">
    <property type="entry name" value="PGPP1/Gep4"/>
</dbReference>
<evidence type="ECO:0000313" key="2">
    <source>
        <dbReference type="Proteomes" id="UP000000370"/>
    </source>
</evidence>
<dbReference type="GO" id="GO:0008962">
    <property type="term" value="F:phosphatidylglycerophosphatase activity"/>
    <property type="evidence" value="ECO:0007669"/>
    <property type="project" value="InterPro"/>
</dbReference>
<dbReference type="Pfam" id="PF13419">
    <property type="entry name" value="HAD_2"/>
    <property type="match status" value="1"/>
</dbReference>
<dbReference type="HOGENOM" id="CLU_056221_4_0_9"/>
<dbReference type="STRING" id="357809.Cphy_2533"/>
<dbReference type="GO" id="GO:0005737">
    <property type="term" value="C:cytoplasm"/>
    <property type="evidence" value="ECO:0007669"/>
    <property type="project" value="TreeGrafter"/>
</dbReference>
<dbReference type="PANTHER" id="PTHR19288">
    <property type="entry name" value="4-NITROPHENYLPHOSPHATASE-RELATED"/>
    <property type="match status" value="1"/>
</dbReference>
<dbReference type="KEGG" id="cpy:Cphy_2533"/>
<keyword evidence="2" id="KW-1185">Reference proteome</keyword>
<dbReference type="InterPro" id="IPR041492">
    <property type="entry name" value="HAD_2"/>
</dbReference>
<dbReference type="InterPro" id="IPR006439">
    <property type="entry name" value="HAD-SF_hydro_IA"/>
</dbReference>
<dbReference type="AlphaFoldDB" id="A9KME0"/>
<dbReference type="NCBIfam" id="TIGR01662">
    <property type="entry name" value="HAD-SF-IIIA"/>
    <property type="match status" value="1"/>
</dbReference>
<dbReference type="NCBIfam" id="TIGR01668">
    <property type="entry name" value="YqeG_hyp_ppase"/>
    <property type="match status" value="1"/>
</dbReference>
<dbReference type="InterPro" id="IPR006549">
    <property type="entry name" value="HAD-SF_hydro_IIIA"/>
</dbReference>
<dbReference type="eggNOG" id="COG2179">
    <property type="taxonomic scope" value="Bacteria"/>
</dbReference>
<dbReference type="CDD" id="cd16416">
    <property type="entry name" value="HAD_BsYqeG-like"/>
    <property type="match status" value="1"/>
</dbReference>
<dbReference type="RefSeq" id="WP_012200547.1">
    <property type="nucleotide sequence ID" value="NC_010001.1"/>
</dbReference>
<evidence type="ECO:0000313" key="1">
    <source>
        <dbReference type="EMBL" id="ABX42894.1"/>
    </source>
</evidence>
<dbReference type="NCBIfam" id="TIGR01549">
    <property type="entry name" value="HAD-SF-IA-v1"/>
    <property type="match status" value="1"/>
</dbReference>
<dbReference type="PANTHER" id="PTHR19288:SF25">
    <property type="entry name" value="PHOSPHATIDYLGLYCEROPHOSPHATASE GEP4, MITOCHONDRIAL"/>
    <property type="match status" value="1"/>
</dbReference>
<dbReference type="InterPro" id="IPR036412">
    <property type="entry name" value="HAD-like_sf"/>
</dbReference>
<proteinExistence type="predicted"/>
<organism evidence="1 2">
    <name type="scientific">Lachnoclostridium phytofermentans (strain ATCC 700394 / DSM 18823 / ISDg)</name>
    <name type="common">Clostridium phytofermentans</name>
    <dbReference type="NCBI Taxonomy" id="357809"/>
    <lineage>
        <taxon>Bacteria</taxon>
        <taxon>Bacillati</taxon>
        <taxon>Bacillota</taxon>
        <taxon>Clostridia</taxon>
        <taxon>Lachnospirales</taxon>
        <taxon>Lachnospiraceae</taxon>
    </lineage>
</organism>
<dbReference type="EMBL" id="CP000885">
    <property type="protein sequence ID" value="ABX42894.1"/>
    <property type="molecule type" value="Genomic_DNA"/>
</dbReference>
<dbReference type="Gene3D" id="3.40.50.1000">
    <property type="entry name" value="HAD superfamily/HAD-like"/>
    <property type="match status" value="1"/>
</dbReference>
<dbReference type="Proteomes" id="UP000000370">
    <property type="component" value="Chromosome"/>
</dbReference>
<reference evidence="2" key="1">
    <citation type="submission" date="2007-11" db="EMBL/GenBank/DDBJ databases">
        <title>Complete genome sequence of Clostridium phytofermentans ISDg.</title>
        <authorList>
            <person name="Leschine S.B."/>
            <person name="Warnick T.A."/>
            <person name="Blanchard J.L."/>
            <person name="Schnell D.J."/>
            <person name="Petit E.L."/>
            <person name="LaTouf W.G."/>
            <person name="Copeland A."/>
            <person name="Lucas S."/>
            <person name="Lapidus A."/>
            <person name="Barry K."/>
            <person name="Glavina del Rio T."/>
            <person name="Dalin E."/>
            <person name="Tice H."/>
            <person name="Pitluck S."/>
            <person name="Kiss H."/>
            <person name="Brettin T."/>
            <person name="Bruce D."/>
            <person name="Detter J.C."/>
            <person name="Han C."/>
            <person name="Kuske C."/>
            <person name="Schmutz J."/>
            <person name="Larimer F."/>
            <person name="Land M."/>
            <person name="Hauser L."/>
            <person name="Kyrpides N."/>
            <person name="Kim E.A."/>
            <person name="Richardson P."/>
        </authorList>
    </citation>
    <scope>NUCLEOTIDE SEQUENCE [LARGE SCALE GENOMIC DNA]</scope>
    <source>
        <strain evidence="2">ATCC 700394 / DSM 18823 / ISDg</strain>
    </source>
</reference>